<evidence type="ECO:0000313" key="5">
    <source>
        <dbReference type="Proteomes" id="UP001500166"/>
    </source>
</evidence>
<dbReference type="InterPro" id="IPR003509">
    <property type="entry name" value="UPF0102_YraN-like"/>
</dbReference>
<dbReference type="InterPro" id="IPR011856">
    <property type="entry name" value="tRNA_endonuc-like_dom_sf"/>
</dbReference>
<dbReference type="Pfam" id="PF02021">
    <property type="entry name" value="UPF0102"/>
    <property type="match status" value="1"/>
</dbReference>
<dbReference type="HAMAP" id="MF_00048">
    <property type="entry name" value="UPF0102"/>
    <property type="match status" value="1"/>
</dbReference>
<gene>
    <name evidence="4" type="ORF">GCM10009824_03030</name>
</gene>
<comment type="caution">
    <text evidence="4">The sequence shown here is derived from an EMBL/GenBank/DDBJ whole genome shotgun (WGS) entry which is preliminary data.</text>
</comment>
<dbReference type="SUPFAM" id="SSF52980">
    <property type="entry name" value="Restriction endonuclease-like"/>
    <property type="match status" value="1"/>
</dbReference>
<name>A0ABP5IZ91_9MICC</name>
<evidence type="ECO:0000256" key="3">
    <source>
        <dbReference type="SAM" id="MobiDB-lite"/>
    </source>
</evidence>
<proteinExistence type="inferred from homology"/>
<accession>A0ABP5IZ91</accession>
<dbReference type="Gene3D" id="3.40.1350.10">
    <property type="match status" value="1"/>
</dbReference>
<evidence type="ECO:0000256" key="1">
    <source>
        <dbReference type="ARBA" id="ARBA00006738"/>
    </source>
</evidence>
<evidence type="ECO:0000313" key="4">
    <source>
        <dbReference type="EMBL" id="GAA2109223.1"/>
    </source>
</evidence>
<feature type="region of interest" description="Disordered" evidence="3">
    <location>
        <begin position="1"/>
        <end position="22"/>
    </location>
</feature>
<comment type="similarity">
    <text evidence="1 2">Belongs to the UPF0102 family.</text>
</comment>
<sequence>MTVSPVSPAAPEPPATHISTGRSGEELIADLLARAGWRVLDRNWRAGRDRGPVRGELDIVAERAGSITIFEVKTRTGSGFGHPAEAVGPEKLRRLHALARAWAWEHGRAEIPSVDVVSVHWPAGDAPRVEHMGSLSWH</sequence>
<dbReference type="InterPro" id="IPR011335">
    <property type="entry name" value="Restrct_endonuc-II-like"/>
</dbReference>
<dbReference type="RefSeq" id="WP_344223300.1">
    <property type="nucleotide sequence ID" value="NZ_BAAAQA010000002.1"/>
</dbReference>
<dbReference type="Proteomes" id="UP001500166">
    <property type="component" value="Unassembled WGS sequence"/>
</dbReference>
<organism evidence="4 5">
    <name type="scientific">Kocuria atrinae</name>
    <dbReference type="NCBI Taxonomy" id="592377"/>
    <lineage>
        <taxon>Bacteria</taxon>
        <taxon>Bacillati</taxon>
        <taxon>Actinomycetota</taxon>
        <taxon>Actinomycetes</taxon>
        <taxon>Micrococcales</taxon>
        <taxon>Micrococcaceae</taxon>
        <taxon>Kocuria</taxon>
    </lineage>
</organism>
<dbReference type="EMBL" id="BAAAQA010000002">
    <property type="protein sequence ID" value="GAA2109223.1"/>
    <property type="molecule type" value="Genomic_DNA"/>
</dbReference>
<keyword evidence="5" id="KW-1185">Reference proteome</keyword>
<dbReference type="NCBIfam" id="NF009154">
    <property type="entry name" value="PRK12497.3-3"/>
    <property type="match status" value="1"/>
</dbReference>
<protein>
    <recommendedName>
        <fullName evidence="2">UPF0102 protein GCM10009824_03030</fullName>
    </recommendedName>
</protein>
<dbReference type="PANTHER" id="PTHR34039:SF1">
    <property type="entry name" value="UPF0102 PROTEIN YRAN"/>
    <property type="match status" value="1"/>
</dbReference>
<dbReference type="CDD" id="cd20736">
    <property type="entry name" value="PoNe_Nuclease"/>
    <property type="match status" value="1"/>
</dbReference>
<reference evidence="5" key="1">
    <citation type="journal article" date="2019" name="Int. J. Syst. Evol. Microbiol.">
        <title>The Global Catalogue of Microorganisms (GCM) 10K type strain sequencing project: providing services to taxonomists for standard genome sequencing and annotation.</title>
        <authorList>
            <consortium name="The Broad Institute Genomics Platform"/>
            <consortium name="The Broad Institute Genome Sequencing Center for Infectious Disease"/>
            <person name="Wu L."/>
            <person name="Ma J."/>
        </authorList>
    </citation>
    <scope>NUCLEOTIDE SEQUENCE [LARGE SCALE GENOMIC DNA]</scope>
    <source>
        <strain evidence="5">JCM 15914</strain>
    </source>
</reference>
<dbReference type="PANTHER" id="PTHR34039">
    <property type="entry name" value="UPF0102 PROTEIN YRAN"/>
    <property type="match status" value="1"/>
</dbReference>
<evidence type="ECO:0000256" key="2">
    <source>
        <dbReference type="HAMAP-Rule" id="MF_00048"/>
    </source>
</evidence>